<gene>
    <name evidence="1" type="ORF">E2C01_000970</name>
</gene>
<reference evidence="1 2" key="1">
    <citation type="submission" date="2019-05" db="EMBL/GenBank/DDBJ databases">
        <title>Another draft genome of Portunus trituberculatus and its Hox gene families provides insights of decapod evolution.</title>
        <authorList>
            <person name="Jeong J.-H."/>
            <person name="Song I."/>
            <person name="Kim S."/>
            <person name="Choi T."/>
            <person name="Kim D."/>
            <person name="Ryu S."/>
            <person name="Kim W."/>
        </authorList>
    </citation>
    <scope>NUCLEOTIDE SEQUENCE [LARGE SCALE GENOMIC DNA]</scope>
    <source>
        <tissue evidence="1">Muscle</tissue>
    </source>
</reference>
<accession>A0A5B7CI02</accession>
<keyword evidence="2" id="KW-1185">Reference proteome</keyword>
<dbReference type="AlphaFoldDB" id="A0A5B7CI02"/>
<protein>
    <submittedName>
        <fullName evidence="1">Uncharacterized protein</fullName>
    </submittedName>
</protein>
<sequence>MIFNVVHIETRILVLFPDNTTQEQNTWTATAPRLALLQEEGGGVRQEGSQSVVLDSPFARVTGDPRVQHCSHAAAAEPESEGNGDWGYGIIDPWCGDWRVFTTCPATLRTSPLSER</sequence>
<evidence type="ECO:0000313" key="1">
    <source>
        <dbReference type="EMBL" id="MPC08384.1"/>
    </source>
</evidence>
<dbReference type="EMBL" id="VSRR010000027">
    <property type="protein sequence ID" value="MPC08384.1"/>
    <property type="molecule type" value="Genomic_DNA"/>
</dbReference>
<organism evidence="1 2">
    <name type="scientific">Portunus trituberculatus</name>
    <name type="common">Swimming crab</name>
    <name type="synonym">Neptunus trituberculatus</name>
    <dbReference type="NCBI Taxonomy" id="210409"/>
    <lineage>
        <taxon>Eukaryota</taxon>
        <taxon>Metazoa</taxon>
        <taxon>Ecdysozoa</taxon>
        <taxon>Arthropoda</taxon>
        <taxon>Crustacea</taxon>
        <taxon>Multicrustacea</taxon>
        <taxon>Malacostraca</taxon>
        <taxon>Eumalacostraca</taxon>
        <taxon>Eucarida</taxon>
        <taxon>Decapoda</taxon>
        <taxon>Pleocyemata</taxon>
        <taxon>Brachyura</taxon>
        <taxon>Eubrachyura</taxon>
        <taxon>Portunoidea</taxon>
        <taxon>Portunidae</taxon>
        <taxon>Portuninae</taxon>
        <taxon>Portunus</taxon>
    </lineage>
</organism>
<comment type="caution">
    <text evidence="1">The sequence shown here is derived from an EMBL/GenBank/DDBJ whole genome shotgun (WGS) entry which is preliminary data.</text>
</comment>
<dbReference type="Proteomes" id="UP000324222">
    <property type="component" value="Unassembled WGS sequence"/>
</dbReference>
<name>A0A5B7CI02_PORTR</name>
<evidence type="ECO:0000313" key="2">
    <source>
        <dbReference type="Proteomes" id="UP000324222"/>
    </source>
</evidence>
<proteinExistence type="predicted"/>